<evidence type="ECO:0000259" key="11">
    <source>
        <dbReference type="Pfam" id="PF01467"/>
    </source>
</evidence>
<evidence type="ECO:0000256" key="5">
    <source>
        <dbReference type="ARBA" id="ARBA00022695"/>
    </source>
</evidence>
<keyword evidence="3 10" id="KW-0662">Pyridine nucleotide biosynthesis</keyword>
<evidence type="ECO:0000256" key="8">
    <source>
        <dbReference type="ARBA" id="ARBA00023027"/>
    </source>
</evidence>
<evidence type="ECO:0000256" key="7">
    <source>
        <dbReference type="ARBA" id="ARBA00022840"/>
    </source>
</evidence>
<evidence type="ECO:0000313" key="13">
    <source>
        <dbReference type="Proteomes" id="UP000005384"/>
    </source>
</evidence>
<feature type="domain" description="Cytidyltransferase-like" evidence="11">
    <location>
        <begin position="6"/>
        <end position="175"/>
    </location>
</feature>
<dbReference type="PATRIC" id="fig|742737.3.peg.2582"/>
<reference evidence="12 13" key="1">
    <citation type="submission" date="2011-08" db="EMBL/GenBank/DDBJ databases">
        <title>The Genome Sequence of Clostridium hathewayi WAL-18680.</title>
        <authorList>
            <consortium name="The Broad Institute Genome Sequencing Platform"/>
            <person name="Earl A."/>
            <person name="Ward D."/>
            <person name="Feldgarden M."/>
            <person name="Gevers D."/>
            <person name="Finegold S.M."/>
            <person name="Summanen P.H."/>
            <person name="Molitoris D.R."/>
            <person name="Song M."/>
            <person name="Daigneault M."/>
            <person name="Allen-Vercoe E."/>
            <person name="Young S.K."/>
            <person name="Zeng Q."/>
            <person name="Gargeya S."/>
            <person name="Fitzgerald M."/>
            <person name="Haas B."/>
            <person name="Abouelleil A."/>
            <person name="Alvarado L."/>
            <person name="Arachchi H.M."/>
            <person name="Berlin A."/>
            <person name="Brown A."/>
            <person name="Chapman S.B."/>
            <person name="Chen Z."/>
            <person name="Dunbar C."/>
            <person name="Freedman E."/>
            <person name="Gearin G."/>
            <person name="Gellesch M."/>
            <person name="Goldberg J."/>
            <person name="Griggs A."/>
            <person name="Gujja S."/>
            <person name="Heiman D."/>
            <person name="Howarth C."/>
            <person name="Larson L."/>
            <person name="Lui A."/>
            <person name="MacDonald P.J.P."/>
            <person name="Montmayeur A."/>
            <person name="Murphy C."/>
            <person name="Neiman D."/>
            <person name="Pearson M."/>
            <person name="Priest M."/>
            <person name="Roberts A."/>
            <person name="Saif S."/>
            <person name="Shea T."/>
            <person name="Shenoy N."/>
            <person name="Sisk P."/>
            <person name="Stolte C."/>
            <person name="Sykes S."/>
            <person name="Wortman J."/>
            <person name="Nusbaum C."/>
            <person name="Birren B."/>
        </authorList>
    </citation>
    <scope>NUCLEOTIDE SEQUENCE [LARGE SCALE GENOMIC DNA]</scope>
    <source>
        <strain evidence="12 13">WAL-18680</strain>
    </source>
</reference>
<evidence type="ECO:0000256" key="9">
    <source>
        <dbReference type="ARBA" id="ARBA00048721"/>
    </source>
</evidence>
<protein>
    <recommendedName>
        <fullName evidence="10">Probable nicotinate-nucleotide adenylyltransferase</fullName>
        <ecNumber evidence="10">2.7.7.18</ecNumber>
    </recommendedName>
    <alternativeName>
        <fullName evidence="10">Deamido-NAD(+) diphosphorylase</fullName>
    </alternativeName>
    <alternativeName>
        <fullName evidence="10">Deamido-NAD(+) pyrophosphorylase</fullName>
    </alternativeName>
    <alternativeName>
        <fullName evidence="10">Nicotinate mononucleotide adenylyltransferase</fullName>
        <shortName evidence="10">NaMN adenylyltransferase</shortName>
    </alternativeName>
</protein>
<dbReference type="PANTHER" id="PTHR39321:SF3">
    <property type="entry name" value="PHOSPHOPANTETHEINE ADENYLYLTRANSFERASE"/>
    <property type="match status" value="1"/>
</dbReference>
<keyword evidence="13" id="KW-1185">Reference proteome</keyword>
<dbReference type="NCBIfam" id="TIGR00482">
    <property type="entry name" value="nicotinate (nicotinamide) nucleotide adenylyltransferase"/>
    <property type="match status" value="1"/>
</dbReference>
<keyword evidence="4 10" id="KW-0808">Transferase</keyword>
<evidence type="ECO:0000256" key="10">
    <source>
        <dbReference type="HAMAP-Rule" id="MF_00244"/>
    </source>
</evidence>
<organism evidence="12 13">
    <name type="scientific">Hungatella hathewayi WAL-18680</name>
    <dbReference type="NCBI Taxonomy" id="742737"/>
    <lineage>
        <taxon>Bacteria</taxon>
        <taxon>Bacillati</taxon>
        <taxon>Bacillota</taxon>
        <taxon>Clostridia</taxon>
        <taxon>Lachnospirales</taxon>
        <taxon>Lachnospiraceae</taxon>
        <taxon>Hungatella</taxon>
    </lineage>
</organism>
<comment type="similarity">
    <text evidence="10">Belongs to the NadD family.</text>
</comment>
<evidence type="ECO:0000256" key="6">
    <source>
        <dbReference type="ARBA" id="ARBA00022741"/>
    </source>
</evidence>
<dbReference type="AlphaFoldDB" id="G5IGE0"/>
<gene>
    <name evidence="10" type="primary">nadD</name>
    <name evidence="12" type="ORF">HMPREF9473_02568</name>
</gene>
<comment type="catalytic activity">
    <reaction evidence="9 10">
        <text>nicotinate beta-D-ribonucleotide + ATP + H(+) = deamido-NAD(+) + diphosphate</text>
        <dbReference type="Rhea" id="RHEA:22860"/>
        <dbReference type="ChEBI" id="CHEBI:15378"/>
        <dbReference type="ChEBI" id="CHEBI:30616"/>
        <dbReference type="ChEBI" id="CHEBI:33019"/>
        <dbReference type="ChEBI" id="CHEBI:57502"/>
        <dbReference type="ChEBI" id="CHEBI:58437"/>
        <dbReference type="EC" id="2.7.7.18"/>
    </reaction>
</comment>
<dbReference type="NCBIfam" id="TIGR00125">
    <property type="entry name" value="cyt_tran_rel"/>
    <property type="match status" value="1"/>
</dbReference>
<dbReference type="UniPathway" id="UPA00253">
    <property type="reaction ID" value="UER00332"/>
</dbReference>
<evidence type="ECO:0000256" key="2">
    <source>
        <dbReference type="ARBA" id="ARBA00005019"/>
    </source>
</evidence>
<keyword evidence="8 10" id="KW-0520">NAD</keyword>
<keyword evidence="5 10" id="KW-0548">Nucleotidyltransferase</keyword>
<comment type="caution">
    <text evidence="12">The sequence shown here is derived from an EMBL/GenBank/DDBJ whole genome shotgun (WGS) entry which is preliminary data.</text>
</comment>
<proteinExistence type="inferred from homology"/>
<evidence type="ECO:0000256" key="4">
    <source>
        <dbReference type="ARBA" id="ARBA00022679"/>
    </source>
</evidence>
<dbReference type="EMBL" id="ADLN01000058">
    <property type="protein sequence ID" value="EHI59419.1"/>
    <property type="molecule type" value="Genomic_DNA"/>
</dbReference>
<keyword evidence="7 10" id="KW-0067">ATP-binding</keyword>
<name>G5IGE0_9FIRM</name>
<dbReference type="OrthoDB" id="5295945at2"/>
<dbReference type="CDD" id="cd02165">
    <property type="entry name" value="NMNAT"/>
    <property type="match status" value="1"/>
</dbReference>
<keyword evidence="6 10" id="KW-0547">Nucleotide-binding</keyword>
<dbReference type="Pfam" id="PF01467">
    <property type="entry name" value="CTP_transf_like"/>
    <property type="match status" value="1"/>
</dbReference>
<dbReference type="GO" id="GO:0004515">
    <property type="term" value="F:nicotinate-nucleotide adenylyltransferase activity"/>
    <property type="evidence" value="ECO:0007669"/>
    <property type="project" value="UniProtKB-UniRule"/>
</dbReference>
<dbReference type="GO" id="GO:0005524">
    <property type="term" value="F:ATP binding"/>
    <property type="evidence" value="ECO:0007669"/>
    <property type="project" value="UniProtKB-KW"/>
</dbReference>
<dbReference type="InterPro" id="IPR004821">
    <property type="entry name" value="Cyt_trans-like"/>
</dbReference>
<dbReference type="Gene3D" id="3.40.50.620">
    <property type="entry name" value="HUPs"/>
    <property type="match status" value="1"/>
</dbReference>
<comment type="function">
    <text evidence="1 10">Catalyzes the reversible adenylation of nicotinate mononucleotide (NaMN) to nicotinic acid adenine dinucleotide (NaAD).</text>
</comment>
<dbReference type="HAMAP" id="MF_00244">
    <property type="entry name" value="NaMN_adenylyltr"/>
    <property type="match status" value="1"/>
</dbReference>
<dbReference type="InterPro" id="IPR014729">
    <property type="entry name" value="Rossmann-like_a/b/a_fold"/>
</dbReference>
<dbReference type="GO" id="GO:0009435">
    <property type="term" value="P:NAD+ biosynthetic process"/>
    <property type="evidence" value="ECO:0007669"/>
    <property type="project" value="UniProtKB-UniRule"/>
</dbReference>
<evidence type="ECO:0000256" key="3">
    <source>
        <dbReference type="ARBA" id="ARBA00022642"/>
    </source>
</evidence>
<dbReference type="InterPro" id="IPR005248">
    <property type="entry name" value="NadD/NMNAT"/>
</dbReference>
<dbReference type="SUPFAM" id="SSF52374">
    <property type="entry name" value="Nucleotidylyl transferase"/>
    <property type="match status" value="1"/>
</dbReference>
<dbReference type="NCBIfam" id="NF000840">
    <property type="entry name" value="PRK00071.1-3"/>
    <property type="match status" value="1"/>
</dbReference>
<dbReference type="RefSeq" id="WP_006780547.1">
    <property type="nucleotide sequence ID" value="NZ_CP040506.1"/>
</dbReference>
<sequence>MGKIGIMGGTFDPVHNGHLYLGRQAYVEYGLDRIWYMPTGQPPHKKDHHVTDVTHRCRMLELALEKEEGFVFSDFEVRRDGYTYTAQTLALLKEAYPEHEFYFILGADSLYEIEGWYHPELVIGAVNILAASREYDGGSHRPMEEQIAYLNEKYGGHIQMLHCREVDISSEEIREMAARGKPVDTCVPEKVADYIRSHKLYQEGES</sequence>
<accession>G5IGE0</accession>
<evidence type="ECO:0000256" key="1">
    <source>
        <dbReference type="ARBA" id="ARBA00002324"/>
    </source>
</evidence>
<dbReference type="HOGENOM" id="CLU_069765_0_1_9"/>
<evidence type="ECO:0000313" key="12">
    <source>
        <dbReference type="EMBL" id="EHI59419.1"/>
    </source>
</evidence>
<comment type="pathway">
    <text evidence="2 10">Cofactor biosynthesis; NAD(+) biosynthesis; deamido-NAD(+) from nicotinate D-ribonucleotide: step 1/1.</text>
</comment>
<dbReference type="Proteomes" id="UP000005384">
    <property type="component" value="Unassembled WGS sequence"/>
</dbReference>
<dbReference type="EC" id="2.7.7.18" evidence="10"/>
<dbReference type="PANTHER" id="PTHR39321">
    <property type="entry name" value="NICOTINATE-NUCLEOTIDE ADENYLYLTRANSFERASE-RELATED"/>
    <property type="match status" value="1"/>
</dbReference>